<dbReference type="RefSeq" id="WP_208097926.1">
    <property type="nucleotide sequence ID" value="NZ_JAGDYM010000010.1"/>
</dbReference>
<dbReference type="EC" id="1.18.1.2" evidence="3"/>
<dbReference type="PRINTS" id="PR00419">
    <property type="entry name" value="ADXRDTASE"/>
</dbReference>
<feature type="binding site" evidence="9">
    <location>
        <position position="82"/>
    </location>
    <ligand>
        <name>FAD</name>
        <dbReference type="ChEBI" id="CHEBI:57692"/>
    </ligand>
</feature>
<feature type="domain" description="FAD/NAD(P)-binding" evidence="12">
    <location>
        <begin position="8"/>
        <end position="208"/>
    </location>
</feature>
<dbReference type="PANTHER" id="PTHR48467">
    <property type="entry name" value="GLUTAMATE SYNTHASE 1 [NADH], CHLOROPLASTIC-LIKE"/>
    <property type="match status" value="1"/>
</dbReference>
<keyword evidence="6 10" id="KW-0521">NADP</keyword>
<dbReference type="EMBL" id="JAGDYM010000010">
    <property type="protein sequence ID" value="MBO1902168.1"/>
    <property type="molecule type" value="Genomic_DNA"/>
</dbReference>
<evidence type="ECO:0000313" key="13">
    <source>
        <dbReference type="EMBL" id="MBO1902168.1"/>
    </source>
</evidence>
<keyword evidence="5 9" id="KW-0274">FAD</keyword>
<dbReference type="Proteomes" id="UP000664382">
    <property type="component" value="Unassembled WGS sequence"/>
</dbReference>
<evidence type="ECO:0000256" key="9">
    <source>
        <dbReference type="PIRSR" id="PIRSR000362-1"/>
    </source>
</evidence>
<evidence type="ECO:0000256" key="4">
    <source>
        <dbReference type="ARBA" id="ARBA00022630"/>
    </source>
</evidence>
<keyword evidence="4" id="KW-0285">Flavoprotein</keyword>
<evidence type="ECO:0000313" key="14">
    <source>
        <dbReference type="Proteomes" id="UP000664382"/>
    </source>
</evidence>
<evidence type="ECO:0000256" key="5">
    <source>
        <dbReference type="ARBA" id="ARBA00022827"/>
    </source>
</evidence>
<reference evidence="13" key="1">
    <citation type="submission" date="2021-03" db="EMBL/GenBank/DDBJ databases">
        <title>Leucobacter chromiisoli sp. nov., isolated from chromium-containing soil of chemical plant.</title>
        <authorList>
            <person name="Xu Z."/>
        </authorList>
    </citation>
    <scope>NUCLEOTIDE SEQUENCE</scope>
    <source>
        <strain evidence="13">S27</strain>
    </source>
</reference>
<feature type="region of interest" description="Disordered" evidence="11">
    <location>
        <begin position="454"/>
        <end position="473"/>
    </location>
</feature>
<dbReference type="Pfam" id="PF07992">
    <property type="entry name" value="Pyr_redox_2"/>
    <property type="match status" value="1"/>
</dbReference>
<dbReference type="InterPro" id="IPR023753">
    <property type="entry name" value="FAD/NAD-binding_dom"/>
</dbReference>
<evidence type="ECO:0000256" key="3">
    <source>
        <dbReference type="ARBA" id="ARBA00013223"/>
    </source>
</evidence>
<comment type="similarity">
    <text evidence="2">Belongs to the ferredoxin--NADP reductase type 1 family.</text>
</comment>
<dbReference type="InterPro" id="IPR036188">
    <property type="entry name" value="FAD/NAD-bd_sf"/>
</dbReference>
<dbReference type="InterPro" id="IPR021163">
    <property type="entry name" value="Ferredox_Rdtase_adrenod"/>
</dbReference>
<keyword evidence="7" id="KW-0560">Oxidoreductase</keyword>
<feature type="binding site" evidence="9">
    <location>
        <position position="340"/>
    </location>
    <ligand>
        <name>FAD</name>
        <dbReference type="ChEBI" id="CHEBI:57692"/>
    </ligand>
</feature>
<evidence type="ECO:0000259" key="12">
    <source>
        <dbReference type="Pfam" id="PF07992"/>
    </source>
</evidence>
<dbReference type="InterPro" id="IPR055275">
    <property type="entry name" value="Ferredox_Rdtase"/>
</dbReference>
<sequence length="473" mass="49652">MSGTAPPSIAIVGSGPTGCYLAQSLLRALPETEITILDRLPSPYGLVRYGVAADHQHTKAIARQFERVFQDPRVTFAGNVEVGERLGIDELRSAYDAVVFATGVVSDRELDVPGGALPGVFGAGAVTRVLNSHPAEPAELPELGPDVVVVGGGNVAVDVLRFLVKDAAGYAESDVADAALESYLAHPAERVTLLNRSDAAAAKSDPQMLKELAALPRGSYSIHGFDGDLGAAAGASGDRVAAARIAALAALTAPERPARPGPEVSLRFGATPLRILGEDRVEGVEIVAGGRVETIPATSVVTAIGFRPAADALRRLLDEHGQPEYASTGRVAPGVYRVGWAKRGPIGGIPENRSCAKAVAEEILADLESGALTRESPDSRARASRPGSGFEALPESVREHSVSYDQWLRLDRHEREHAPSGRIRRKLSSTRAMLAVARADDAEAVRAIAEADDTAATDDVAPAPSAYERTTQQ</sequence>
<evidence type="ECO:0000256" key="1">
    <source>
        <dbReference type="ARBA" id="ARBA00001974"/>
    </source>
</evidence>
<name>A0A939MK08_9MICO</name>
<dbReference type="SUPFAM" id="SSF51971">
    <property type="entry name" value="Nucleotide-binding domain"/>
    <property type="match status" value="1"/>
</dbReference>
<dbReference type="Gene3D" id="3.50.50.60">
    <property type="entry name" value="FAD/NAD(P)-binding domain"/>
    <property type="match status" value="1"/>
</dbReference>
<gene>
    <name evidence="13" type="ORF">J4H92_09440</name>
</gene>
<protein>
    <recommendedName>
        <fullName evidence="3">ferredoxin--NADP(+) reductase</fullName>
        <ecNumber evidence="3">1.18.1.2</ecNumber>
    </recommendedName>
</protein>
<evidence type="ECO:0000256" key="6">
    <source>
        <dbReference type="ARBA" id="ARBA00022857"/>
    </source>
</evidence>
<proteinExistence type="inferred from homology"/>
<feature type="compositionally biased region" description="Low complexity" evidence="11">
    <location>
        <begin position="457"/>
        <end position="466"/>
    </location>
</feature>
<dbReference type="AlphaFoldDB" id="A0A939MK08"/>
<accession>A0A939MK08</accession>
<dbReference type="PANTHER" id="PTHR48467:SF1">
    <property type="entry name" value="GLUTAMATE SYNTHASE 1 [NADH], CHLOROPLASTIC-LIKE"/>
    <property type="match status" value="1"/>
</dbReference>
<feature type="binding site" evidence="9">
    <location>
        <begin position="347"/>
        <end position="349"/>
    </location>
    <ligand>
        <name>FAD</name>
        <dbReference type="ChEBI" id="CHEBI:57692"/>
    </ligand>
</feature>
<feature type="binding site" evidence="10">
    <location>
        <position position="347"/>
    </location>
    <ligand>
        <name>NADP(+)</name>
        <dbReference type="ChEBI" id="CHEBI:58349"/>
    </ligand>
</feature>
<organism evidence="13 14">
    <name type="scientific">Leucobacter weissii</name>
    <dbReference type="NCBI Taxonomy" id="1983706"/>
    <lineage>
        <taxon>Bacteria</taxon>
        <taxon>Bacillati</taxon>
        <taxon>Actinomycetota</taxon>
        <taxon>Actinomycetes</taxon>
        <taxon>Micrococcales</taxon>
        <taxon>Microbacteriaceae</taxon>
        <taxon>Leucobacter</taxon>
    </lineage>
</organism>
<evidence type="ECO:0000256" key="10">
    <source>
        <dbReference type="PIRSR" id="PIRSR000362-2"/>
    </source>
</evidence>
<evidence type="ECO:0000256" key="2">
    <source>
        <dbReference type="ARBA" id="ARBA00008312"/>
    </source>
</evidence>
<dbReference type="Gene3D" id="3.40.50.720">
    <property type="entry name" value="NAD(P)-binding Rossmann-like Domain"/>
    <property type="match status" value="1"/>
</dbReference>
<evidence type="ECO:0000256" key="8">
    <source>
        <dbReference type="ARBA" id="ARBA00047776"/>
    </source>
</evidence>
<dbReference type="GO" id="GO:0004324">
    <property type="term" value="F:ferredoxin-NADP+ reductase activity"/>
    <property type="evidence" value="ECO:0007669"/>
    <property type="project" value="UniProtKB-EC"/>
</dbReference>
<comment type="cofactor">
    <cofactor evidence="1 9">
        <name>FAD</name>
        <dbReference type="ChEBI" id="CHEBI:57692"/>
    </cofactor>
</comment>
<comment type="catalytic activity">
    <reaction evidence="8">
        <text>2 reduced [2Fe-2S]-[ferredoxin] + NADP(+) + H(+) = 2 oxidized [2Fe-2S]-[ferredoxin] + NADPH</text>
        <dbReference type="Rhea" id="RHEA:20125"/>
        <dbReference type="Rhea" id="RHEA-COMP:10000"/>
        <dbReference type="Rhea" id="RHEA-COMP:10001"/>
        <dbReference type="ChEBI" id="CHEBI:15378"/>
        <dbReference type="ChEBI" id="CHEBI:33737"/>
        <dbReference type="ChEBI" id="CHEBI:33738"/>
        <dbReference type="ChEBI" id="CHEBI:57783"/>
        <dbReference type="ChEBI" id="CHEBI:58349"/>
        <dbReference type="EC" id="1.18.1.2"/>
    </reaction>
</comment>
<evidence type="ECO:0000256" key="7">
    <source>
        <dbReference type="ARBA" id="ARBA00023002"/>
    </source>
</evidence>
<dbReference type="PIRSF" id="PIRSF000362">
    <property type="entry name" value="FNR"/>
    <property type="match status" value="1"/>
</dbReference>
<feature type="binding site" evidence="9">
    <location>
        <position position="46"/>
    </location>
    <ligand>
        <name>FAD</name>
        <dbReference type="ChEBI" id="CHEBI:57692"/>
    </ligand>
</feature>
<keyword evidence="14" id="KW-1185">Reference proteome</keyword>
<feature type="region of interest" description="Disordered" evidence="11">
    <location>
        <begin position="370"/>
        <end position="397"/>
    </location>
</feature>
<comment type="caution">
    <text evidence="13">The sequence shown here is derived from an EMBL/GenBank/DDBJ whole genome shotgun (WGS) entry which is preliminary data.</text>
</comment>
<evidence type="ECO:0000256" key="11">
    <source>
        <dbReference type="SAM" id="MobiDB-lite"/>
    </source>
</evidence>